<proteinExistence type="predicted"/>
<keyword evidence="3" id="KW-1185">Reference proteome</keyword>
<accession>A0AAV2N740</accession>
<evidence type="ECO:0000313" key="3">
    <source>
        <dbReference type="Proteomes" id="UP001497644"/>
    </source>
</evidence>
<evidence type="ECO:0000313" key="2">
    <source>
        <dbReference type="EMBL" id="CAL1675915.1"/>
    </source>
</evidence>
<dbReference type="EMBL" id="OZ034834">
    <property type="protein sequence ID" value="CAL1675915.1"/>
    <property type="molecule type" value="Genomic_DNA"/>
</dbReference>
<gene>
    <name evidence="2" type="ORF">LPLAT_LOCUS2204</name>
</gene>
<dbReference type="Proteomes" id="UP001497644">
    <property type="component" value="Chromosome 11"/>
</dbReference>
<feature type="region of interest" description="Disordered" evidence="1">
    <location>
        <begin position="1"/>
        <end position="57"/>
    </location>
</feature>
<dbReference type="AlphaFoldDB" id="A0AAV2N740"/>
<feature type="compositionally biased region" description="Basic and acidic residues" evidence="1">
    <location>
        <begin position="29"/>
        <end position="38"/>
    </location>
</feature>
<name>A0AAV2N740_9HYME</name>
<evidence type="ECO:0000256" key="1">
    <source>
        <dbReference type="SAM" id="MobiDB-lite"/>
    </source>
</evidence>
<reference evidence="2" key="1">
    <citation type="submission" date="2024-04" db="EMBL/GenBank/DDBJ databases">
        <authorList>
            <consortium name="Molecular Ecology Group"/>
        </authorList>
    </citation>
    <scope>NUCLEOTIDE SEQUENCE</scope>
</reference>
<protein>
    <submittedName>
        <fullName evidence="2">Uncharacterized protein</fullName>
    </submittedName>
</protein>
<sequence>MRADRAHLRSNRTRHPSRPVSPHGSARQTKREERRIIEDWTNETPPVLSAPNLHPRIDSPTPFVAGYARASENGNAVVAKGEEAR</sequence>
<feature type="compositionally biased region" description="Basic residues" evidence="1">
    <location>
        <begin position="8"/>
        <end position="17"/>
    </location>
</feature>
<organism evidence="2 3">
    <name type="scientific">Lasius platythorax</name>
    <dbReference type="NCBI Taxonomy" id="488582"/>
    <lineage>
        <taxon>Eukaryota</taxon>
        <taxon>Metazoa</taxon>
        <taxon>Ecdysozoa</taxon>
        <taxon>Arthropoda</taxon>
        <taxon>Hexapoda</taxon>
        <taxon>Insecta</taxon>
        <taxon>Pterygota</taxon>
        <taxon>Neoptera</taxon>
        <taxon>Endopterygota</taxon>
        <taxon>Hymenoptera</taxon>
        <taxon>Apocrita</taxon>
        <taxon>Aculeata</taxon>
        <taxon>Formicoidea</taxon>
        <taxon>Formicidae</taxon>
        <taxon>Formicinae</taxon>
        <taxon>Lasius</taxon>
        <taxon>Lasius</taxon>
    </lineage>
</organism>